<dbReference type="EMBL" id="CAFBQP010000153">
    <property type="protein sequence ID" value="CAB5068672.1"/>
    <property type="molecule type" value="Genomic_DNA"/>
</dbReference>
<dbReference type="CDD" id="cd02440">
    <property type="entry name" value="AdoMet_MTases"/>
    <property type="match status" value="1"/>
</dbReference>
<reference evidence="2" key="1">
    <citation type="submission" date="2020-05" db="EMBL/GenBank/DDBJ databases">
        <authorList>
            <person name="Chiriac C."/>
            <person name="Salcher M."/>
            <person name="Ghai R."/>
            <person name="Kavagutti S V."/>
        </authorList>
    </citation>
    <scope>NUCLEOTIDE SEQUENCE</scope>
</reference>
<dbReference type="AlphaFoldDB" id="A0A6J6QDZ1"/>
<dbReference type="EMBL" id="CAEZXX010000066">
    <property type="protein sequence ID" value="CAB4710081.1"/>
    <property type="molecule type" value="Genomic_DNA"/>
</dbReference>
<dbReference type="Pfam" id="PF08241">
    <property type="entry name" value="Methyltransf_11"/>
    <property type="match status" value="1"/>
</dbReference>
<organism evidence="2">
    <name type="scientific">freshwater metagenome</name>
    <dbReference type="NCBI Taxonomy" id="449393"/>
    <lineage>
        <taxon>unclassified sequences</taxon>
        <taxon>metagenomes</taxon>
        <taxon>ecological metagenomes</taxon>
    </lineage>
</organism>
<dbReference type="InterPro" id="IPR029063">
    <property type="entry name" value="SAM-dependent_MTases_sf"/>
</dbReference>
<evidence type="ECO:0000313" key="3">
    <source>
        <dbReference type="EMBL" id="CAB4765365.1"/>
    </source>
</evidence>
<evidence type="ECO:0000313" key="5">
    <source>
        <dbReference type="EMBL" id="CAB5068672.1"/>
    </source>
</evidence>
<protein>
    <submittedName>
        <fullName evidence="2">Unannotated protein</fullName>
    </submittedName>
</protein>
<dbReference type="EMBL" id="CAEZYY010000036">
    <property type="protein sequence ID" value="CAB4765365.1"/>
    <property type="molecule type" value="Genomic_DNA"/>
</dbReference>
<dbReference type="InterPro" id="IPR052356">
    <property type="entry name" value="Thiol_S-MT"/>
</dbReference>
<dbReference type="PANTHER" id="PTHR45036:SF1">
    <property type="entry name" value="METHYLTRANSFERASE LIKE 7A"/>
    <property type="match status" value="1"/>
</dbReference>
<dbReference type="GO" id="GO:0008757">
    <property type="term" value="F:S-adenosylmethionine-dependent methyltransferase activity"/>
    <property type="evidence" value="ECO:0007669"/>
    <property type="project" value="InterPro"/>
</dbReference>
<name>A0A6J6QDZ1_9ZZZZ</name>
<evidence type="ECO:0000313" key="2">
    <source>
        <dbReference type="EMBL" id="CAB4710081.1"/>
    </source>
</evidence>
<evidence type="ECO:0000259" key="1">
    <source>
        <dbReference type="Pfam" id="PF08241"/>
    </source>
</evidence>
<gene>
    <name evidence="2" type="ORF">UFOPK2602_01101</name>
    <name evidence="3" type="ORF">UFOPK2806_02025</name>
    <name evidence="4" type="ORF">UFOPK3417_01443</name>
    <name evidence="5" type="ORF">UFOPK4306_02472</name>
</gene>
<sequence length="205" mass="22583">MPMRFYEAQVLPRVLDVLLGRHTDPIRARVAAGLSGEVLEVGFGSGRNVPHLPAGVTRLVAVDPATLGQRMASERISARGLPVEFVGLDGQSLPLGDGSVDHVLVTWTLCTIPDVDRALREMHRVLRPGGSLRFVEHGRSPDERSARLQDRVTPVWKRAVGGCHLNRPIPELVAKAGFEIERLESYRDNGPELFARFYEGVALRP</sequence>
<accession>A0A6J6QDZ1</accession>
<evidence type="ECO:0000313" key="4">
    <source>
        <dbReference type="EMBL" id="CAB4881849.1"/>
    </source>
</evidence>
<feature type="domain" description="Methyltransferase type 11" evidence="1">
    <location>
        <begin position="39"/>
        <end position="133"/>
    </location>
</feature>
<dbReference type="EMBL" id="CAFBLR010000157">
    <property type="protein sequence ID" value="CAB4881849.1"/>
    <property type="molecule type" value="Genomic_DNA"/>
</dbReference>
<proteinExistence type="predicted"/>
<dbReference type="SUPFAM" id="SSF53335">
    <property type="entry name" value="S-adenosyl-L-methionine-dependent methyltransferases"/>
    <property type="match status" value="1"/>
</dbReference>
<dbReference type="PANTHER" id="PTHR45036">
    <property type="entry name" value="METHYLTRANSFERASE LIKE 7B"/>
    <property type="match status" value="1"/>
</dbReference>
<dbReference type="InterPro" id="IPR013216">
    <property type="entry name" value="Methyltransf_11"/>
</dbReference>
<dbReference type="Gene3D" id="3.40.50.150">
    <property type="entry name" value="Vaccinia Virus protein VP39"/>
    <property type="match status" value="1"/>
</dbReference>